<keyword evidence="3" id="KW-1185">Reference proteome</keyword>
<sequence>MTREKKPESQHAATEEKEVPQYGEKVCLEATTGRVRWRQDPES</sequence>
<dbReference type="Proteomes" id="UP001199525">
    <property type="component" value="Unassembled WGS sequence"/>
</dbReference>
<proteinExistence type="predicted"/>
<protein>
    <submittedName>
        <fullName evidence="2">PQQ-like beta-propeller repeat protein</fullName>
    </submittedName>
</protein>
<evidence type="ECO:0000256" key="1">
    <source>
        <dbReference type="SAM" id="MobiDB-lite"/>
    </source>
</evidence>
<feature type="region of interest" description="Disordered" evidence="1">
    <location>
        <begin position="1"/>
        <end position="24"/>
    </location>
</feature>
<feature type="compositionally biased region" description="Basic and acidic residues" evidence="1">
    <location>
        <begin position="1"/>
        <end position="19"/>
    </location>
</feature>
<dbReference type="RefSeq" id="WP_229487116.1">
    <property type="nucleotide sequence ID" value="NZ_JAIVFQ010000044.1"/>
</dbReference>
<dbReference type="EMBL" id="JAIVFQ010000044">
    <property type="protein sequence ID" value="MCC5602146.1"/>
    <property type="molecule type" value="Genomic_DNA"/>
</dbReference>
<gene>
    <name evidence="2" type="ORF">LC586_23835</name>
</gene>
<reference evidence="2 3" key="1">
    <citation type="journal article" date="2021" name="Microorganisms">
        <title>Genome Evolution of Filamentous Cyanobacterium Nostoc Species: From Facultative Symbiosis to Free Living.</title>
        <authorList>
            <person name="Huo D."/>
            <person name="Li H."/>
            <person name="Cai F."/>
            <person name="Guo X."/>
            <person name="Qiao Z."/>
            <person name="Wang W."/>
            <person name="Yu G."/>
            <person name="Li R."/>
        </authorList>
    </citation>
    <scope>NUCLEOTIDE SEQUENCE [LARGE SCALE GENOMIC DNA]</scope>
    <source>
        <strain evidence="2 3">CHAB 5714</strain>
    </source>
</reference>
<name>A0ABS8IE82_9NOSO</name>
<accession>A0ABS8IE82</accession>
<organism evidence="2 3">
    <name type="scientific">Nostoc favosum CHAB5714</name>
    <dbReference type="NCBI Taxonomy" id="2780399"/>
    <lineage>
        <taxon>Bacteria</taxon>
        <taxon>Bacillati</taxon>
        <taxon>Cyanobacteriota</taxon>
        <taxon>Cyanophyceae</taxon>
        <taxon>Nostocales</taxon>
        <taxon>Nostocaceae</taxon>
        <taxon>Nostoc</taxon>
        <taxon>Nostoc favosum</taxon>
    </lineage>
</organism>
<evidence type="ECO:0000313" key="2">
    <source>
        <dbReference type="EMBL" id="MCC5602146.1"/>
    </source>
</evidence>
<comment type="caution">
    <text evidence="2">The sequence shown here is derived from an EMBL/GenBank/DDBJ whole genome shotgun (WGS) entry which is preliminary data.</text>
</comment>
<evidence type="ECO:0000313" key="3">
    <source>
        <dbReference type="Proteomes" id="UP001199525"/>
    </source>
</evidence>